<evidence type="ECO:0000313" key="1">
    <source>
        <dbReference type="EMBL" id="RPD84001.1"/>
    </source>
</evidence>
<reference evidence="1 2" key="1">
    <citation type="submission" date="2018-11" db="EMBL/GenBank/DDBJ databases">
        <title>Neisseria weixii sp. nov. isolated from the rectal contents of plateau pika (Ochotona cruzoniae).</title>
        <authorList>
            <person name="Zhang G."/>
        </authorList>
    </citation>
    <scope>NUCLEOTIDE SEQUENCE [LARGE SCALE GENOMIC DNA]</scope>
    <source>
        <strain evidence="1 2">10009</strain>
    </source>
</reference>
<dbReference type="EMBL" id="RPFL01000042">
    <property type="protein sequence ID" value="RPD84001.1"/>
    <property type="molecule type" value="Genomic_DNA"/>
</dbReference>
<sequence length="50" mass="5787">MPIFGTSSLHAARKFAYLHDMSSLSVLLQRRTALKSRVLQKSRPIYFLIH</sequence>
<dbReference type="AlphaFoldDB" id="A0A3N4MKB1"/>
<comment type="caution">
    <text evidence="1">The sequence shown here is derived from an EMBL/GenBank/DDBJ whole genome shotgun (WGS) entry which is preliminary data.</text>
</comment>
<accession>A0A3N4MKB1</accession>
<organism evidence="1 2">
    <name type="scientific">Neisseria weixii</name>
    <dbReference type="NCBI Taxonomy" id="1853276"/>
    <lineage>
        <taxon>Bacteria</taxon>
        <taxon>Pseudomonadati</taxon>
        <taxon>Pseudomonadota</taxon>
        <taxon>Betaproteobacteria</taxon>
        <taxon>Neisseriales</taxon>
        <taxon>Neisseriaceae</taxon>
        <taxon>Neisseria</taxon>
    </lineage>
</organism>
<keyword evidence="1" id="KW-0449">Lipoprotein</keyword>
<dbReference type="Proteomes" id="UP000272412">
    <property type="component" value="Unassembled WGS sequence"/>
</dbReference>
<proteinExistence type="predicted"/>
<evidence type="ECO:0000313" key="2">
    <source>
        <dbReference type="Proteomes" id="UP000272412"/>
    </source>
</evidence>
<protein>
    <submittedName>
        <fullName evidence="1">Lipoprotein signal peptidase</fullName>
    </submittedName>
</protein>
<name>A0A3N4MKB1_9NEIS</name>
<keyword evidence="2" id="KW-1185">Reference proteome</keyword>
<gene>
    <name evidence="1" type="ORF">EGK74_11560</name>
</gene>